<protein>
    <submittedName>
        <fullName evidence="2">Amidohydrolase</fullName>
    </submittedName>
</protein>
<dbReference type="InterPro" id="IPR006680">
    <property type="entry name" value="Amidohydro-rel"/>
</dbReference>
<evidence type="ECO:0000259" key="1">
    <source>
        <dbReference type="Pfam" id="PF04909"/>
    </source>
</evidence>
<dbReference type="Pfam" id="PF04909">
    <property type="entry name" value="Amidohydro_2"/>
    <property type="match status" value="1"/>
</dbReference>
<dbReference type="PANTHER" id="PTHR35563">
    <property type="entry name" value="BARREL METAL-DEPENDENT HYDROLASE, PUTATIVE (AFU_ORTHOLOGUE AFUA_1G16240)-RELATED"/>
    <property type="match status" value="1"/>
</dbReference>
<dbReference type="SUPFAM" id="SSF51556">
    <property type="entry name" value="Metallo-dependent hydrolases"/>
    <property type="match status" value="1"/>
</dbReference>
<keyword evidence="3" id="KW-1185">Reference proteome</keyword>
<evidence type="ECO:0000313" key="2">
    <source>
        <dbReference type="EMBL" id="MCF2527572.1"/>
    </source>
</evidence>
<dbReference type="RefSeq" id="WP_235051733.1">
    <property type="nucleotide sequence ID" value="NZ_JAKFHA010000004.1"/>
</dbReference>
<gene>
    <name evidence="2" type="ORF">LZ495_10145</name>
</gene>
<evidence type="ECO:0000313" key="3">
    <source>
        <dbReference type="Proteomes" id="UP001165378"/>
    </source>
</evidence>
<dbReference type="GO" id="GO:0016787">
    <property type="term" value="F:hydrolase activity"/>
    <property type="evidence" value="ECO:0007669"/>
    <property type="project" value="InterPro"/>
</dbReference>
<feature type="domain" description="Amidohydrolase-related" evidence="1">
    <location>
        <begin position="5"/>
        <end position="280"/>
    </location>
</feature>
<dbReference type="PANTHER" id="PTHR35563:SF2">
    <property type="entry name" value="BARREL METAL-DEPENDENT HYDROLASE, PUTATIVE (AFU_ORTHOLOGUE AFUA_1G16240)-RELATED"/>
    <property type="match status" value="1"/>
</dbReference>
<reference evidence="2" key="1">
    <citation type="submission" date="2022-01" db="EMBL/GenBank/DDBJ databases">
        <title>Genome-Based Taxonomic Classification of the Phylum Actinobacteria.</title>
        <authorList>
            <person name="Gao Y."/>
        </authorList>
    </citation>
    <scope>NUCLEOTIDE SEQUENCE</scope>
    <source>
        <strain evidence="2">KLBMP 8922</strain>
    </source>
</reference>
<name>A0AA41PXU8_9ACTN</name>
<comment type="caution">
    <text evidence="2">The sequence shown here is derived from an EMBL/GenBank/DDBJ whole genome shotgun (WGS) entry which is preliminary data.</text>
</comment>
<dbReference type="Proteomes" id="UP001165378">
    <property type="component" value="Unassembled WGS sequence"/>
</dbReference>
<dbReference type="Gene3D" id="3.20.20.140">
    <property type="entry name" value="Metal-dependent hydrolases"/>
    <property type="match status" value="1"/>
</dbReference>
<organism evidence="2 3">
    <name type="scientific">Yinghuangia soli</name>
    <dbReference type="NCBI Taxonomy" id="2908204"/>
    <lineage>
        <taxon>Bacteria</taxon>
        <taxon>Bacillati</taxon>
        <taxon>Actinomycetota</taxon>
        <taxon>Actinomycetes</taxon>
        <taxon>Kitasatosporales</taxon>
        <taxon>Streptomycetaceae</taxon>
        <taxon>Yinghuangia</taxon>
    </lineage>
</organism>
<dbReference type="InterPro" id="IPR052358">
    <property type="entry name" value="Aro_Compnd_Degr_Hydrolases"/>
</dbReference>
<dbReference type="InterPro" id="IPR032466">
    <property type="entry name" value="Metal_Hydrolase"/>
</dbReference>
<dbReference type="AlphaFoldDB" id="A0AA41PXU8"/>
<sequence length="283" mass="29253">MTGIVDTHVHIVSPDTARYPRSGGTGDGADYWSDGVATAEHVLSVQAEAGVGQCVLVQGVGAYGYDCRYVLDAAAAHPERTRAVVAVDPADERAPDRLTELIDHQGVVGVRLFAVSGGPGKPPPEWIGAPHIGRLLDTAEAVGGTLVLTAFADALDRFAPLLAARPGLAVALDHAGFPDPAAGAAGLAPVLALAELPHVRLKVSTHLFASYAPDAGSDPADILDTLADAFGDERLLWGSDHPQTRTPGYPGMVALARHAVRRRAAAGQAAILGGNAQALWWAD</sequence>
<dbReference type="EMBL" id="JAKFHA010000004">
    <property type="protein sequence ID" value="MCF2527572.1"/>
    <property type="molecule type" value="Genomic_DNA"/>
</dbReference>
<accession>A0AA41PXU8</accession>
<proteinExistence type="predicted"/>